<dbReference type="GO" id="GO:0032300">
    <property type="term" value="C:mismatch repair complex"/>
    <property type="evidence" value="ECO:0007669"/>
    <property type="project" value="InterPro"/>
</dbReference>
<dbReference type="InterPro" id="IPR042121">
    <property type="entry name" value="MutL_C_regsub"/>
</dbReference>
<dbReference type="NCBIfam" id="TIGR00585">
    <property type="entry name" value="mutl"/>
    <property type="match status" value="1"/>
</dbReference>
<feature type="domain" description="MutL C-terminal dimerisation" evidence="7">
    <location>
        <begin position="405"/>
        <end position="546"/>
    </location>
</feature>
<evidence type="ECO:0000256" key="2">
    <source>
        <dbReference type="ARBA" id="ARBA00021975"/>
    </source>
</evidence>
<dbReference type="Gene3D" id="3.30.565.10">
    <property type="entry name" value="Histidine kinase-like ATPase, C-terminal domain"/>
    <property type="match status" value="1"/>
</dbReference>
<dbReference type="SUPFAM" id="SSF118116">
    <property type="entry name" value="DNA mismatch repair protein MutL"/>
    <property type="match status" value="1"/>
</dbReference>
<dbReference type="InterPro" id="IPR013507">
    <property type="entry name" value="DNA_mismatch_S5_2-like"/>
</dbReference>
<evidence type="ECO:0000256" key="4">
    <source>
        <dbReference type="ARBA" id="ARBA00023204"/>
    </source>
</evidence>
<evidence type="ECO:0000256" key="1">
    <source>
        <dbReference type="ARBA" id="ARBA00006082"/>
    </source>
</evidence>
<evidence type="ECO:0000256" key="5">
    <source>
        <dbReference type="ARBA" id="ARBA00056874"/>
    </source>
</evidence>
<dbReference type="Pfam" id="PF01119">
    <property type="entry name" value="DNA_mis_repair"/>
    <property type="match status" value="1"/>
</dbReference>
<dbReference type="InterPro" id="IPR002099">
    <property type="entry name" value="MutL/Mlh/PMS"/>
</dbReference>
<dbReference type="KEGG" id="cmg:NC81_04380"/>
<keyword evidence="3 6" id="KW-0227">DNA damage</keyword>
<dbReference type="KEGG" id="cmx:DNC_04390"/>
<dbReference type="InterPro" id="IPR037198">
    <property type="entry name" value="MutL_C_sf"/>
</dbReference>
<dbReference type="Proteomes" id="UP000260363">
    <property type="component" value="Chromosome"/>
</dbReference>
<dbReference type="SMR" id="A0A069ZTG7"/>
<dbReference type="STRING" id="83560.NC80_04360"/>
<dbReference type="SUPFAM" id="SSF55874">
    <property type="entry name" value="ATPase domain of HSP90 chaperone/DNA topoisomerase II/histidine kinase"/>
    <property type="match status" value="1"/>
</dbReference>
<dbReference type="OMA" id="ARTYLLC"/>
<evidence type="ECO:0000256" key="3">
    <source>
        <dbReference type="ARBA" id="ARBA00022763"/>
    </source>
</evidence>
<dbReference type="PANTHER" id="PTHR10073:SF12">
    <property type="entry name" value="DNA MISMATCH REPAIR PROTEIN MLH1"/>
    <property type="match status" value="1"/>
</dbReference>
<dbReference type="Gene3D" id="3.30.230.10">
    <property type="match status" value="1"/>
</dbReference>
<evidence type="ECO:0000259" key="8">
    <source>
        <dbReference type="SMART" id="SM01340"/>
    </source>
</evidence>
<name>A0A069ZTG7_CHLMR</name>
<protein>
    <recommendedName>
        <fullName evidence="2 6">DNA mismatch repair protein MutL</fullName>
    </recommendedName>
</protein>
<dbReference type="PATRIC" id="fig|243161.6.peg.925"/>
<dbReference type="GeneID" id="1246232"/>
<dbReference type="InterPro" id="IPR014762">
    <property type="entry name" value="DNA_mismatch_repair_CS"/>
</dbReference>
<dbReference type="CDD" id="cd00782">
    <property type="entry name" value="MutL_Trans"/>
    <property type="match status" value="1"/>
</dbReference>
<dbReference type="AlphaFoldDB" id="A0A069ZTG7"/>
<dbReference type="InterPro" id="IPR036890">
    <property type="entry name" value="HATPase_C_sf"/>
</dbReference>
<accession>A0A069ZTG7</accession>
<dbReference type="InterPro" id="IPR020667">
    <property type="entry name" value="DNA_mismatch_repair_MutL"/>
</dbReference>
<dbReference type="GO" id="GO:0030983">
    <property type="term" value="F:mismatched DNA binding"/>
    <property type="evidence" value="ECO:0007669"/>
    <property type="project" value="InterPro"/>
</dbReference>
<dbReference type="Gene3D" id="3.30.1370.100">
    <property type="entry name" value="MutL, C-terminal domain, regulatory subdomain"/>
    <property type="match status" value="1"/>
</dbReference>
<dbReference type="GO" id="GO:0006298">
    <property type="term" value="P:mismatch repair"/>
    <property type="evidence" value="ECO:0007669"/>
    <property type="project" value="UniProtKB-UniRule"/>
</dbReference>
<dbReference type="InterPro" id="IPR020568">
    <property type="entry name" value="Ribosomal_Su5_D2-typ_SF"/>
</dbReference>
<proteinExistence type="inferred from homology"/>
<dbReference type="Pfam" id="PF13589">
    <property type="entry name" value="HATPase_c_3"/>
    <property type="match status" value="1"/>
</dbReference>
<dbReference type="GO" id="GO:0016887">
    <property type="term" value="F:ATP hydrolysis activity"/>
    <property type="evidence" value="ECO:0007669"/>
    <property type="project" value="InterPro"/>
</dbReference>
<dbReference type="SMART" id="SM00853">
    <property type="entry name" value="MutL_C"/>
    <property type="match status" value="1"/>
</dbReference>
<dbReference type="SUPFAM" id="SSF54211">
    <property type="entry name" value="Ribosomal protein S5 domain 2-like"/>
    <property type="match status" value="1"/>
</dbReference>
<evidence type="ECO:0000313" key="9">
    <source>
        <dbReference type="EMBL" id="AJR10929.1"/>
    </source>
</evidence>
<dbReference type="KEGG" id="cmm:NC80_04360"/>
<feature type="domain" description="DNA mismatch repair protein S5" evidence="8">
    <location>
        <begin position="212"/>
        <end position="330"/>
    </location>
</feature>
<evidence type="ECO:0000259" key="7">
    <source>
        <dbReference type="SMART" id="SM00853"/>
    </source>
</evidence>
<comment type="function">
    <text evidence="5 6">This protein is involved in the repair of mismatches in DNA. It is required for dam-dependent methyl-directed DNA mismatch repair. May act as a 'molecular matchmaker', a protein that promotes the formation of a stable complex between two or more DNA-binding proteins in an ATP-dependent manner without itself being part of a final effector complex.</text>
</comment>
<reference evidence="9 10" key="1">
    <citation type="submission" date="2014-02" db="EMBL/GenBank/DDBJ databases">
        <authorList>
            <person name="Chen C."/>
            <person name="Conrad T.A."/>
            <person name="Zhou Z."/>
            <person name="Lai Z."/>
            <person name="Zhong G."/>
        </authorList>
    </citation>
    <scope>NUCLEOTIDE SEQUENCE [LARGE SCALE GENOMIC DNA]</scope>
    <source>
        <strain evidence="9 10">Nigg3-28</strain>
    </source>
</reference>
<organism evidence="9 10">
    <name type="scientific">Chlamydia muridarum</name>
    <dbReference type="NCBI Taxonomy" id="83560"/>
    <lineage>
        <taxon>Bacteria</taxon>
        <taxon>Pseudomonadati</taxon>
        <taxon>Chlamydiota</taxon>
        <taxon>Chlamydiia</taxon>
        <taxon>Chlamydiales</taxon>
        <taxon>Chlamydiaceae</taxon>
        <taxon>Chlamydia/Chlamydophila group</taxon>
        <taxon>Chlamydia</taxon>
    </lineage>
</organism>
<dbReference type="InterPro" id="IPR014721">
    <property type="entry name" value="Ribsml_uS5_D2-typ_fold_subgr"/>
</dbReference>
<dbReference type="PANTHER" id="PTHR10073">
    <property type="entry name" value="DNA MISMATCH REPAIR PROTEIN MLH, PMS, MUTL"/>
    <property type="match status" value="1"/>
</dbReference>
<dbReference type="InterPro" id="IPR014790">
    <property type="entry name" value="MutL_C"/>
</dbReference>
<dbReference type="GO" id="GO:0005524">
    <property type="term" value="F:ATP binding"/>
    <property type="evidence" value="ECO:0007669"/>
    <property type="project" value="InterPro"/>
</dbReference>
<dbReference type="SMART" id="SM01340">
    <property type="entry name" value="DNA_mis_repair"/>
    <property type="match status" value="1"/>
</dbReference>
<dbReference type="NCBIfam" id="NF000954">
    <property type="entry name" value="PRK00095.2-5"/>
    <property type="match status" value="1"/>
</dbReference>
<dbReference type="RefSeq" id="WP_010231782.1">
    <property type="nucleotide sequence ID" value="NZ_CP007217.1"/>
</dbReference>
<dbReference type="FunFam" id="3.30.565.10:FF:000003">
    <property type="entry name" value="DNA mismatch repair endonuclease MutL"/>
    <property type="match status" value="1"/>
</dbReference>
<gene>
    <name evidence="6" type="primary">mutL</name>
    <name evidence="9" type="ORF">BD36_04640</name>
</gene>
<dbReference type="EMBL" id="CP007217">
    <property type="protein sequence ID" value="AJR10929.1"/>
    <property type="molecule type" value="Genomic_DNA"/>
</dbReference>
<dbReference type="InterPro" id="IPR038973">
    <property type="entry name" value="MutL/Mlh/Pms-like"/>
</dbReference>
<dbReference type="Pfam" id="PF08676">
    <property type="entry name" value="MutL_C"/>
    <property type="match status" value="1"/>
</dbReference>
<dbReference type="GO" id="GO:0140664">
    <property type="term" value="F:ATP-dependent DNA damage sensor activity"/>
    <property type="evidence" value="ECO:0007669"/>
    <property type="project" value="InterPro"/>
</dbReference>
<dbReference type="HAMAP" id="MF_00149">
    <property type="entry name" value="DNA_mis_repair"/>
    <property type="match status" value="1"/>
</dbReference>
<comment type="similarity">
    <text evidence="1 6">Belongs to the DNA mismatch repair MutL/HexB family.</text>
</comment>
<sequence length="576" mass="64145">MSLSSSRIRLLDSATVNQIAAGEVIENAASVVKELIENALDAGADEISIETLGGGKGQIVVRDNGIGMDADEVAVAIQRHATSKISHFADIFSLASFGFRGEALPAIASISKMEIHTAKVNGLGSKTLIEKGEPVCCEACPRQPGTTISVNSLFYNVPMRQSFQKSPQMDRLAIRRLLENSILSTEGIKWTWISERRQELNIAKNQGFTERVALVMGEAFVNEAFLIDKRQNELHLTGFLGSPSMHRSTRQGQRLFINNRAVESSFISRKVAEAYAWMLPAQRYPAFVLKLSVPPMWCDFNVHPQKTEVRLLQEGQIGALLVEAISEVLLHRSPSLEEKMVEPTMESPLIENGGLEIPSIRPVAISTPLSCPNFLQQSFVETEANRALCKEQENLALPIIERVRFLASLGKVILVEDSEGVHALFVQAARKHLFYISLLSKRSDSLLACQMFLVPPTVQMTKLEADFLQTRLESLAAQGIELCRISPDSFAIESAPPFIQEEELKEWIISLAHEGAFQVNESFEQLVENTVQKLAFSKNTRAFDHSWINVLWQIGKPEKAFDGETIRRLVLEEDFM</sequence>
<evidence type="ECO:0000256" key="6">
    <source>
        <dbReference type="HAMAP-Rule" id="MF_00149"/>
    </source>
</evidence>
<dbReference type="PROSITE" id="PS00058">
    <property type="entry name" value="DNA_MISMATCH_REPAIR_1"/>
    <property type="match status" value="1"/>
</dbReference>
<keyword evidence="4 6" id="KW-0234">DNA repair</keyword>
<dbReference type="CDD" id="cd16926">
    <property type="entry name" value="HATPase_MutL-MLH-PMS-like"/>
    <property type="match status" value="1"/>
</dbReference>
<evidence type="ECO:0000313" key="10">
    <source>
        <dbReference type="Proteomes" id="UP000260363"/>
    </source>
</evidence>